<name>A0ABP1R6Y2_9HEXA</name>
<keyword evidence="1" id="KW-0472">Membrane</keyword>
<evidence type="ECO:0000313" key="3">
    <source>
        <dbReference type="Proteomes" id="UP001642540"/>
    </source>
</evidence>
<comment type="caution">
    <text evidence="2">The sequence shown here is derived from an EMBL/GenBank/DDBJ whole genome shotgun (WGS) entry which is preliminary data.</text>
</comment>
<keyword evidence="1" id="KW-0812">Transmembrane</keyword>
<proteinExistence type="predicted"/>
<dbReference type="Proteomes" id="UP001642540">
    <property type="component" value="Unassembled WGS sequence"/>
</dbReference>
<evidence type="ECO:0000313" key="2">
    <source>
        <dbReference type="EMBL" id="CAL8121164.1"/>
    </source>
</evidence>
<gene>
    <name evidence="2" type="ORF">ODALV1_LOCUS19250</name>
</gene>
<evidence type="ECO:0008006" key="4">
    <source>
        <dbReference type="Google" id="ProtNLM"/>
    </source>
</evidence>
<keyword evidence="1" id="KW-1133">Transmembrane helix</keyword>
<accession>A0ABP1R6Y2</accession>
<sequence length="476" mass="55683">MATINTEAFEQSQPLENIQIFSNQLSGLLRHMDWVIPITGIVSGRFNRITRSYKYDATLSRRVRWNYVLKIFSLIVGLYKLAMDYMRKDVNRLNVGMAFWLAALLGSVLHSVLYWFLHDICIMTNGFHQFIVDVNRKFGKSRYQFKTNETKYLVIFLKLMSWYAFTSYIFVTVLVIYNPRGAPFLGNLVPIKYYRFPIPILLIIFHSYVYSIDHTVYNMTYLCIVIYSFYFIPILVRELRIGRKSYRMQNSLRKPENIQHIYRCLQLLDTNVFCAVGPFLLVCNAIFMLTVIYCNFVLIKYWDQLDRVAKGIMLAWAFILSVFWASVLELGRFQYLGGNKVIKSWQRGKWGSERENKMMKKFAKRLFADGMMEFLQNAQCKEELNRVELQVRIFAIYVDDIYVKLARTGLGCHGHPAACQDVPTYATEHSISFNPTKTYCQAFVNKSMDTVRPIVRICGKNIALVDSVKYLGYTVN</sequence>
<feature type="transmembrane region" description="Helical" evidence="1">
    <location>
        <begin position="65"/>
        <end position="83"/>
    </location>
</feature>
<feature type="transmembrane region" description="Helical" evidence="1">
    <location>
        <begin position="152"/>
        <end position="177"/>
    </location>
</feature>
<keyword evidence="3" id="KW-1185">Reference proteome</keyword>
<reference evidence="2 3" key="1">
    <citation type="submission" date="2024-08" db="EMBL/GenBank/DDBJ databases">
        <authorList>
            <person name="Cucini C."/>
            <person name="Frati F."/>
        </authorList>
    </citation>
    <scope>NUCLEOTIDE SEQUENCE [LARGE SCALE GENOMIC DNA]</scope>
</reference>
<protein>
    <recommendedName>
        <fullName evidence="4">Gustatory receptor</fullName>
    </recommendedName>
</protein>
<feature type="transmembrane region" description="Helical" evidence="1">
    <location>
        <begin position="193"/>
        <end position="210"/>
    </location>
</feature>
<organism evidence="2 3">
    <name type="scientific">Orchesella dallaii</name>
    <dbReference type="NCBI Taxonomy" id="48710"/>
    <lineage>
        <taxon>Eukaryota</taxon>
        <taxon>Metazoa</taxon>
        <taxon>Ecdysozoa</taxon>
        <taxon>Arthropoda</taxon>
        <taxon>Hexapoda</taxon>
        <taxon>Collembola</taxon>
        <taxon>Entomobryomorpha</taxon>
        <taxon>Entomobryoidea</taxon>
        <taxon>Orchesellidae</taxon>
        <taxon>Orchesellinae</taxon>
        <taxon>Orchesella</taxon>
    </lineage>
</organism>
<evidence type="ECO:0000256" key="1">
    <source>
        <dbReference type="SAM" id="Phobius"/>
    </source>
</evidence>
<feature type="transmembrane region" description="Helical" evidence="1">
    <location>
        <begin position="311"/>
        <end position="330"/>
    </location>
</feature>
<feature type="transmembrane region" description="Helical" evidence="1">
    <location>
        <begin position="272"/>
        <end position="299"/>
    </location>
</feature>
<dbReference type="EMBL" id="CAXLJM020000065">
    <property type="protein sequence ID" value="CAL8121164.1"/>
    <property type="molecule type" value="Genomic_DNA"/>
</dbReference>
<feature type="transmembrane region" description="Helical" evidence="1">
    <location>
        <begin position="95"/>
        <end position="117"/>
    </location>
</feature>
<feature type="transmembrane region" description="Helical" evidence="1">
    <location>
        <begin position="216"/>
        <end position="236"/>
    </location>
</feature>